<dbReference type="EMBL" id="AMYB01000003">
    <property type="protein sequence ID" value="OAD05565.1"/>
    <property type="molecule type" value="Genomic_DNA"/>
</dbReference>
<accession>A0A162MUG2</accession>
<sequence>MFAHVNFLCRDFMGMESTKVVALLRDYQPWKKNLLHVLKTQDPDRFVGHFESDHCALRARGGAHQATVSIGQHRVTVRGVEVHGVANASPLSRFFDATAGSRRRGARCHGGRSKAHPHTSCCSCSC</sequence>
<organism evidence="1 2">
    <name type="scientific">Mucor lusitanicus CBS 277.49</name>
    <dbReference type="NCBI Taxonomy" id="747725"/>
    <lineage>
        <taxon>Eukaryota</taxon>
        <taxon>Fungi</taxon>
        <taxon>Fungi incertae sedis</taxon>
        <taxon>Mucoromycota</taxon>
        <taxon>Mucoromycotina</taxon>
        <taxon>Mucoromycetes</taxon>
        <taxon>Mucorales</taxon>
        <taxon>Mucorineae</taxon>
        <taxon>Mucoraceae</taxon>
        <taxon>Mucor</taxon>
    </lineage>
</organism>
<reference evidence="1 2" key="1">
    <citation type="submission" date="2015-06" db="EMBL/GenBank/DDBJ databases">
        <title>Expansion of signal transduction pathways in fungi by whole-genome duplication.</title>
        <authorList>
            <consortium name="DOE Joint Genome Institute"/>
            <person name="Corrochano L.M."/>
            <person name="Kuo A."/>
            <person name="Marcet-Houben M."/>
            <person name="Polaino S."/>
            <person name="Salamov A."/>
            <person name="Villalobos J.M."/>
            <person name="Alvarez M.I."/>
            <person name="Avalos J."/>
            <person name="Benito E.P."/>
            <person name="Benoit I."/>
            <person name="Burger G."/>
            <person name="Camino L.P."/>
            <person name="Canovas D."/>
            <person name="Cerda-Olmedo E."/>
            <person name="Cheng J.-F."/>
            <person name="Dominguez A."/>
            <person name="Elias M."/>
            <person name="Eslava A.P."/>
            <person name="Glaser F."/>
            <person name="Grimwood J."/>
            <person name="Gutierrez G."/>
            <person name="Heitman J."/>
            <person name="Henrissat B."/>
            <person name="Iturriaga E.A."/>
            <person name="Lang B.F."/>
            <person name="Lavin J.L."/>
            <person name="Lee S."/>
            <person name="Li W."/>
            <person name="Lindquist E."/>
            <person name="Lopez-Garcia S."/>
            <person name="Luque E.M."/>
            <person name="Marcos A.T."/>
            <person name="Martin J."/>
            <person name="Mccluskey K."/>
            <person name="Medina H.R."/>
            <person name="Miralles-Duran A."/>
            <person name="Miyazaki A."/>
            <person name="Munoz-Torres E."/>
            <person name="Oguiza J.A."/>
            <person name="Ohm R."/>
            <person name="Olmedo M."/>
            <person name="Orejas M."/>
            <person name="Ortiz-Castellanos L."/>
            <person name="Pisabarro A.G."/>
            <person name="Rodriguez-Romero J."/>
            <person name="Ruiz-Herrera J."/>
            <person name="Ruiz-Vazquez R."/>
            <person name="Sanz C."/>
            <person name="Schackwitz W."/>
            <person name="Schmutz J."/>
            <person name="Shahriari M."/>
            <person name="Shelest E."/>
            <person name="Silva-Franco F."/>
            <person name="Soanes D."/>
            <person name="Syed K."/>
            <person name="Tagua V.G."/>
            <person name="Talbot N.J."/>
            <person name="Thon M."/>
            <person name="De Vries R.P."/>
            <person name="Wiebenga A."/>
            <person name="Yadav J.S."/>
            <person name="Braun E.L."/>
            <person name="Baker S."/>
            <person name="Garre V."/>
            <person name="Horwitz B."/>
            <person name="Torres-Martinez S."/>
            <person name="Idnurm A."/>
            <person name="Herrera-Estrella A."/>
            <person name="Gabaldon T."/>
            <person name="Grigoriev I.V."/>
        </authorList>
    </citation>
    <scope>NUCLEOTIDE SEQUENCE [LARGE SCALE GENOMIC DNA]</scope>
    <source>
        <strain evidence="1 2">CBS 277.49</strain>
    </source>
</reference>
<comment type="caution">
    <text evidence="1">The sequence shown here is derived from an EMBL/GenBank/DDBJ whole genome shotgun (WGS) entry which is preliminary data.</text>
</comment>
<proteinExistence type="predicted"/>
<dbReference type="Proteomes" id="UP000077051">
    <property type="component" value="Unassembled WGS sequence"/>
</dbReference>
<dbReference type="VEuPathDB" id="FungiDB:MUCCIDRAFT_162245"/>
<dbReference type="AlphaFoldDB" id="A0A162MUG2"/>
<name>A0A162MUG2_MUCCL</name>
<keyword evidence="2" id="KW-1185">Reference proteome</keyword>
<evidence type="ECO:0000313" key="1">
    <source>
        <dbReference type="EMBL" id="OAD05565.1"/>
    </source>
</evidence>
<evidence type="ECO:0000313" key="2">
    <source>
        <dbReference type="Proteomes" id="UP000077051"/>
    </source>
</evidence>
<protein>
    <submittedName>
        <fullName evidence="1">Uncharacterized protein</fullName>
    </submittedName>
</protein>
<gene>
    <name evidence="1" type="ORF">MUCCIDRAFT_162245</name>
</gene>